<feature type="signal peptide" evidence="2">
    <location>
        <begin position="1"/>
        <end position="23"/>
    </location>
</feature>
<name>A0A2H1VDX5_SPOFR</name>
<gene>
    <name evidence="3" type="ORF">SFRICE_011715</name>
</gene>
<keyword evidence="2" id="KW-0732">Signal</keyword>
<feature type="chain" id="PRO_5013782915" evidence="2">
    <location>
        <begin position="24"/>
        <end position="1402"/>
    </location>
</feature>
<evidence type="ECO:0000313" key="3">
    <source>
        <dbReference type="EMBL" id="SOQ39017.1"/>
    </source>
</evidence>
<feature type="region of interest" description="Disordered" evidence="1">
    <location>
        <begin position="570"/>
        <end position="593"/>
    </location>
</feature>
<evidence type="ECO:0000256" key="2">
    <source>
        <dbReference type="SAM" id="SignalP"/>
    </source>
</evidence>
<organism evidence="3">
    <name type="scientific">Spodoptera frugiperda</name>
    <name type="common">Fall armyworm</name>
    <dbReference type="NCBI Taxonomy" id="7108"/>
    <lineage>
        <taxon>Eukaryota</taxon>
        <taxon>Metazoa</taxon>
        <taxon>Ecdysozoa</taxon>
        <taxon>Arthropoda</taxon>
        <taxon>Hexapoda</taxon>
        <taxon>Insecta</taxon>
        <taxon>Pterygota</taxon>
        <taxon>Neoptera</taxon>
        <taxon>Endopterygota</taxon>
        <taxon>Lepidoptera</taxon>
        <taxon>Glossata</taxon>
        <taxon>Ditrysia</taxon>
        <taxon>Noctuoidea</taxon>
        <taxon>Noctuidae</taxon>
        <taxon>Amphipyrinae</taxon>
        <taxon>Spodoptera</taxon>
    </lineage>
</organism>
<accession>A0A2H1VDX5</accession>
<reference evidence="3" key="1">
    <citation type="submission" date="2016-07" db="EMBL/GenBank/DDBJ databases">
        <authorList>
            <person name="Bretaudeau A."/>
        </authorList>
    </citation>
    <scope>NUCLEOTIDE SEQUENCE</scope>
    <source>
        <strain evidence="3">Rice</strain>
        <tissue evidence="3">Whole body</tissue>
    </source>
</reference>
<sequence>MVISSVIFAVVCGFLFKPANLSAIDYGPVKIIVRESPGALTDIVHQGENFYFKHYVNSPSSHFEAIMSLIQQDASRLEEETEDLQNILKPFIRHETKSKDRVSKVQPLPKPSPLPVPVILEDKEPELIISNQQQMSVESISPQIIDMPTVIEEISLEEPDEYKENSVLIPEEDFGDVKMEGLEENIVVPEVTVLTLGPIDNPVIMEEVKLEDQKIEKENILVVPEAITQIPVVDQPDAQKVSEKVQNTLYLSSVIIPETPVLSHLSTNGYAVSVEQVNAKEPKVHDDSAAAILETSVIPEPFNNSPTVIDEIKIEEPELNNDNIIVVSEAPVYSPLLVQNNSAVIEEIKYEEPKIMESQNLMHLSPVIIPEPSTLSPLVSINNDYLADGEDLKVNEIEVSKEPDNTLYLSSLIIPEAPVLPPLPVSNYNMAAEQEYGKEPKLHALSVETISETPLFPVLVHNNPAVAEEVKIEEEPHVYKESIIEVPEAPVLPLLSFDNNPETLKQIEIEEPKINKENIIVVSEPVLVENSPTVIEEVKIEEPKISEKAENLLHLNSVVVPEIPILPPPSSINSYTTDGEKGKDEESKVSEEPEDTMYLRTVIVPEAPVLPPIPVNNYNIAAEQEYGKEPKLHAPRVETVSETPLFLRPVHNNPAVAEEVKVVEPHVYKESIIEVPEAPVLPLLSIDNNPETLEQIEIEEPKNIKENMIVVSEPVLVENSPAIIEEVKIEEPKISEISENVLHLHSVVIPEIPILPPFSTNSYTTDGENGKVEEPKVSEEPKDIMYLRSEPSVVLPLPVNNYDIAIEQVNEEEPTLHEHRVEIVPETPLFLTPVHNNPTVAEEVKIEEPRVYQENIVEVPEAPVLPLLSIDNNPVTLEHIEIEEPMINKENIIVVSEPLLVDNSPAVIEEVKIEEPKISENSENVLQLNSVVVPEILVSSSPFSINNYPTDDENIKFEELKVFAEPESTMYLKSEPSESLPLPVNNYDIVIEQVNVNEPTLHEHRVDVVSEAPLVHEAVHYYPAVVEEVKVIEPHVYEESIIEVSEALVLPLLSIVNNPATLEHIEIEEPKTNKENIRVLSEPVLVENSPSVMEEVKVEEPKISEESFNHYSANGEEGKVEEAKVYKEPENEIYLSSVKIPEAPILPPLSDEGKEEPNVYKESIAVIPEAPMLPPVLFNNNSAVFEEVKVDEPKVSEGPKNTLHLSSLVVPEYSVLHENSLEDISTIKKQIEEQESISLRQSVTKQNPEDVYVVEAKSTEKPNHFVPKNLESEDILEAPVLPASKRTQVSAVKKNDKRRDKMYNHAESPDLPPLLLKDLLLHKENERLEDFLPHVPEYHFVSKVEAVPKYVSEEHEIPEQKKKLNEELPHLLRVSHYPKLKTLPDAPILPPLSLSDFPYPTK</sequence>
<proteinExistence type="predicted"/>
<protein>
    <submittedName>
        <fullName evidence="3">SFRICE_011715</fullName>
    </submittedName>
</protein>
<evidence type="ECO:0000256" key="1">
    <source>
        <dbReference type="SAM" id="MobiDB-lite"/>
    </source>
</evidence>
<dbReference type="EMBL" id="ODYU01002025">
    <property type="protein sequence ID" value="SOQ39017.1"/>
    <property type="molecule type" value="Genomic_DNA"/>
</dbReference>
<feature type="compositionally biased region" description="Basic and acidic residues" evidence="1">
    <location>
        <begin position="578"/>
        <end position="591"/>
    </location>
</feature>